<feature type="transmembrane region" description="Helical" evidence="1">
    <location>
        <begin position="12"/>
        <end position="31"/>
    </location>
</feature>
<reference evidence="2" key="1">
    <citation type="submission" date="2020-10" db="EMBL/GenBank/DDBJ databases">
        <title>Phylogeny of dyella-like bacteria.</title>
        <authorList>
            <person name="Fu J."/>
        </authorList>
    </citation>
    <scope>NUCLEOTIDE SEQUENCE</scope>
    <source>
        <strain evidence="2">DHOC52</strain>
    </source>
</reference>
<protein>
    <submittedName>
        <fullName evidence="2">Uncharacterized protein</fullName>
    </submittedName>
</protein>
<evidence type="ECO:0000313" key="3">
    <source>
        <dbReference type="Proteomes" id="UP001430149"/>
    </source>
</evidence>
<dbReference type="EMBL" id="JADIKE010000031">
    <property type="protein sequence ID" value="MBM7125089.1"/>
    <property type="molecule type" value="Genomic_DNA"/>
</dbReference>
<keyword evidence="1" id="KW-1133">Transmembrane helix</keyword>
<keyword evidence="1" id="KW-0812">Transmembrane</keyword>
<evidence type="ECO:0000256" key="1">
    <source>
        <dbReference type="SAM" id="Phobius"/>
    </source>
</evidence>
<dbReference type="RefSeq" id="WP_204680615.1">
    <property type="nucleotide sequence ID" value="NZ_BSNR01000018.1"/>
</dbReference>
<accession>A0ABS2K2F9</accession>
<gene>
    <name evidence="2" type="ORF">ISP19_06805</name>
</gene>
<comment type="caution">
    <text evidence="2">The sequence shown here is derived from an EMBL/GenBank/DDBJ whole genome shotgun (WGS) entry which is preliminary data.</text>
</comment>
<keyword evidence="3" id="KW-1185">Reference proteome</keyword>
<dbReference type="Proteomes" id="UP001430149">
    <property type="component" value="Unassembled WGS sequence"/>
</dbReference>
<evidence type="ECO:0000313" key="2">
    <source>
        <dbReference type="EMBL" id="MBM7125089.1"/>
    </source>
</evidence>
<proteinExistence type="predicted"/>
<sequence length="110" mass="11953">MAGKRKGLPDWAYYLLAVAMTALTIPMYRYMHVHASDGNLQPVDTALTQASFYDTASQPAADSSPGRRRLRPGELCKAGYVILKHGNTYSQGLDAEGQPLRCADGHLIDG</sequence>
<organism evidence="2 3">
    <name type="scientific">Dyella flava</name>
    <dbReference type="NCBI Taxonomy" id="1920170"/>
    <lineage>
        <taxon>Bacteria</taxon>
        <taxon>Pseudomonadati</taxon>
        <taxon>Pseudomonadota</taxon>
        <taxon>Gammaproteobacteria</taxon>
        <taxon>Lysobacterales</taxon>
        <taxon>Rhodanobacteraceae</taxon>
        <taxon>Dyella</taxon>
    </lineage>
</organism>
<keyword evidence="1" id="KW-0472">Membrane</keyword>
<name>A0ABS2K2F9_9GAMM</name>